<feature type="region of interest" description="Disordered" evidence="1">
    <location>
        <begin position="536"/>
        <end position="555"/>
    </location>
</feature>
<name>J6F6R2_TRIAS</name>
<proteinExistence type="predicted"/>
<feature type="compositionally biased region" description="Basic and acidic residues" evidence="1">
    <location>
        <begin position="221"/>
        <end position="232"/>
    </location>
</feature>
<feature type="compositionally biased region" description="Polar residues" evidence="1">
    <location>
        <begin position="537"/>
        <end position="555"/>
    </location>
</feature>
<dbReference type="AlphaFoldDB" id="J6F6R2"/>
<feature type="compositionally biased region" description="Basic and acidic residues" evidence="1">
    <location>
        <begin position="473"/>
        <end position="485"/>
    </location>
</feature>
<feature type="compositionally biased region" description="Low complexity" evidence="1">
    <location>
        <begin position="123"/>
        <end position="138"/>
    </location>
</feature>
<evidence type="ECO:0000313" key="2">
    <source>
        <dbReference type="EMBL" id="EJT51007.1"/>
    </source>
</evidence>
<feature type="region of interest" description="Disordered" evidence="1">
    <location>
        <begin position="750"/>
        <end position="792"/>
    </location>
</feature>
<accession>J6F6R2</accession>
<dbReference type="EMBL" id="ALBS01000077">
    <property type="protein sequence ID" value="EJT51007.1"/>
    <property type="molecule type" value="Genomic_DNA"/>
</dbReference>
<feature type="region of interest" description="Disordered" evidence="1">
    <location>
        <begin position="118"/>
        <end position="145"/>
    </location>
</feature>
<feature type="compositionally biased region" description="Basic and acidic residues" evidence="1">
    <location>
        <begin position="395"/>
        <end position="407"/>
    </location>
</feature>
<evidence type="ECO:0000313" key="3">
    <source>
        <dbReference type="Proteomes" id="UP000002748"/>
    </source>
</evidence>
<dbReference type="Proteomes" id="UP000002748">
    <property type="component" value="Unassembled WGS sequence"/>
</dbReference>
<feature type="region of interest" description="Disordered" evidence="1">
    <location>
        <begin position="304"/>
        <end position="485"/>
    </location>
</feature>
<dbReference type="RefSeq" id="XP_014182288.1">
    <property type="nucleotide sequence ID" value="XM_014326813.1"/>
</dbReference>
<feature type="compositionally biased region" description="Basic and acidic residues" evidence="1">
    <location>
        <begin position="1"/>
        <end position="17"/>
    </location>
</feature>
<dbReference type="VEuPathDB" id="FungiDB:A1Q1_07801"/>
<protein>
    <submittedName>
        <fullName evidence="2">Uncharacterized protein</fullName>
    </submittedName>
</protein>
<reference evidence="2 3" key="1">
    <citation type="journal article" date="2012" name="Eukaryot. Cell">
        <title>Draft genome sequence of CBS 2479, the standard type strain of Trichosporon asahii.</title>
        <authorList>
            <person name="Yang R.Y."/>
            <person name="Li H.T."/>
            <person name="Zhu H."/>
            <person name="Zhou G.P."/>
            <person name="Wang M."/>
            <person name="Wang L."/>
        </authorList>
    </citation>
    <scope>NUCLEOTIDE SEQUENCE [LARGE SCALE GENOMIC DNA]</scope>
    <source>
        <strain evidence="3">ATCC 90039 / CBS 2479 / JCM 2466 / KCTC 7840 / NCYC 2677 / UAMH 7654</strain>
    </source>
</reference>
<feature type="compositionally biased region" description="Basic and acidic residues" evidence="1">
    <location>
        <begin position="420"/>
        <end position="465"/>
    </location>
</feature>
<gene>
    <name evidence="2" type="ORF">A1Q1_07801</name>
</gene>
<dbReference type="GeneID" id="25991313"/>
<feature type="compositionally biased region" description="Pro residues" evidence="1">
    <location>
        <begin position="27"/>
        <end position="47"/>
    </location>
</feature>
<sequence>MREDELDRLKAKRDRALKAIPMDTTPSVPPKSPPPSRPRRPISPPSAYPLSPLMSTVVDTQIPLRSPPRSETVETLNTAVDFTRAARLARAPSVTSIASSVAHCEWLLAPSLQALTADRKASTTRTPPTTAPSSPTMSDIPLSPMSSFSAGDTRAAARAKVFNSVLGVDVEVLVIILSLLINSSQHYIWLGSIVVMGQRNDTEQALQALRLRLLAILAQEKGRPQSDEADSRLHRRYYSTPSPSGRTPHRQLPPSAARLRHAQYCILQACVSPITRTPLMTENGIMKCPEPHEYLRPEKWTTKFPPEQAWPAAPAGNRSGGEENDAEPRKALRPESIDRHSRHTAPAQHHQPPHHRRIPGAHYLPPIPYRHYFPEDDANHIRDRRDHRGHRRRREPLEPGEIREHRPPRPAPYHLPNGHNEPRNPPDRLQWRRNLHPGDYRPRNNHHAYEPRDHYRPPPWDERNVHHARHPRASPDRYHPHHDVWDGDHRRRHGCNDERYRERRHGYNDGRYGGYRPRGEVHSLSYVLSASSPSSHQQLTMSSNQYHSPALSTAPASEAPVSNNVAADIKPQIFLQSPKELHDEYTWRYNHVKLFYNIARTAVWDDIKSSPKSHTALLEKQLEALNEWEMDELEWLKHNRQFQIRLWDLNMIRNHGQLESVTHASSTEEEHLNMLDILLFQDMTGHNDNTARSIVSTTNGSLATLLSFKLASPMAPQIQATKYHDWTDRMSVVMAQRELLAYRREPSGASLLGTSEDAAKTAAATGPRTRASRIAPQLVADDGDLPGERSSV</sequence>
<comment type="caution">
    <text evidence="2">The sequence shown here is derived from an EMBL/GenBank/DDBJ whole genome shotgun (WGS) entry which is preliminary data.</text>
</comment>
<evidence type="ECO:0000256" key="1">
    <source>
        <dbReference type="SAM" id="MobiDB-lite"/>
    </source>
</evidence>
<feature type="region of interest" description="Disordered" evidence="1">
    <location>
        <begin position="1"/>
        <end position="52"/>
    </location>
</feature>
<feature type="compositionally biased region" description="Basic and acidic residues" evidence="1">
    <location>
        <begin position="326"/>
        <end position="339"/>
    </location>
</feature>
<feature type="compositionally biased region" description="Basic and acidic residues" evidence="1">
    <location>
        <begin position="372"/>
        <end position="386"/>
    </location>
</feature>
<dbReference type="KEGG" id="tasa:A1Q1_07801"/>
<feature type="region of interest" description="Disordered" evidence="1">
    <location>
        <begin position="221"/>
        <end position="254"/>
    </location>
</feature>
<organism evidence="2 3">
    <name type="scientific">Trichosporon asahii var. asahii (strain ATCC 90039 / CBS 2479 / JCM 2466 / KCTC 7840 / NBRC 103889/ NCYC 2677 / UAMH 7654)</name>
    <name type="common">Yeast</name>
    <dbReference type="NCBI Taxonomy" id="1186058"/>
    <lineage>
        <taxon>Eukaryota</taxon>
        <taxon>Fungi</taxon>
        <taxon>Dikarya</taxon>
        <taxon>Basidiomycota</taxon>
        <taxon>Agaricomycotina</taxon>
        <taxon>Tremellomycetes</taxon>
        <taxon>Trichosporonales</taxon>
        <taxon>Trichosporonaceae</taxon>
        <taxon>Trichosporon</taxon>
    </lineage>
</organism>
<dbReference type="HOGENOM" id="CLU_354575_0_0_1"/>